<dbReference type="AlphaFoldDB" id="B0MRC1"/>
<gene>
    <name evidence="2" type="ORF">EUBSIR_02393</name>
</gene>
<keyword evidence="3" id="KW-1185">Reference proteome</keyword>
<dbReference type="EMBL" id="ABCA03000054">
    <property type="protein sequence ID" value="EDR99777.1"/>
    <property type="molecule type" value="Genomic_DNA"/>
</dbReference>
<evidence type="ECO:0000256" key="1">
    <source>
        <dbReference type="SAM" id="MobiDB-lite"/>
    </source>
</evidence>
<sequence length="259" mass="28187">MFIKIKHGFDGKGKRAVALLATVTLLCGFTGCAGNEASSANSDSATSALLSTPGVESKDSQGYSDNINSSDAQNEQSEVKSDFDFDEAVKNITLFGSKISLPCTIEDFGEDYSLLETNLTTFGDISSCSILYQGKSIGTVSLIGYKNDGNLNDKKIVSLSLGFIAKDVGASDSLKNSLYESRGWYNGLIEVDFAGLSFESTKVEVESLFGKPDNSDDDSADYKFYSNDQSNSVEVRFYQDKVKQIIVYMNGENNYEQQQ</sequence>
<feature type="compositionally biased region" description="Polar residues" evidence="1">
    <location>
        <begin position="60"/>
        <end position="75"/>
    </location>
</feature>
<accession>B0MRC1</accession>
<feature type="region of interest" description="Disordered" evidence="1">
    <location>
        <begin position="50"/>
        <end position="75"/>
    </location>
</feature>
<organism evidence="2 3">
    <name type="scientific">[Eubacterium] siraeum DSM 15702</name>
    <dbReference type="NCBI Taxonomy" id="428128"/>
    <lineage>
        <taxon>Bacteria</taxon>
        <taxon>Bacillati</taxon>
        <taxon>Bacillota</taxon>
        <taxon>Clostridia</taxon>
        <taxon>Eubacteriales</taxon>
        <taxon>Oscillospiraceae</taxon>
        <taxon>Oscillospiraceae incertae sedis</taxon>
    </lineage>
</organism>
<protein>
    <recommendedName>
        <fullName evidence="4">Lipoprotein</fullName>
    </recommendedName>
</protein>
<evidence type="ECO:0000313" key="2">
    <source>
        <dbReference type="EMBL" id="EDR99777.1"/>
    </source>
</evidence>
<dbReference type="PROSITE" id="PS51257">
    <property type="entry name" value="PROKAR_LIPOPROTEIN"/>
    <property type="match status" value="1"/>
</dbReference>
<proteinExistence type="predicted"/>
<reference evidence="2" key="2">
    <citation type="submission" date="2014-06" db="EMBL/GenBank/DDBJ databases">
        <title>Draft genome sequence of Eubacterium siraeum (DSM 15702).</title>
        <authorList>
            <person name="Sudarsanam P."/>
            <person name="Ley R."/>
            <person name="Guruge J."/>
            <person name="Turnbaugh P.J."/>
            <person name="Mahowald M."/>
            <person name="Liep D."/>
            <person name="Gordon J."/>
        </authorList>
    </citation>
    <scope>NUCLEOTIDE SEQUENCE</scope>
    <source>
        <strain evidence="2">DSM 15702</strain>
    </source>
</reference>
<name>B0MRC1_9FIRM</name>
<dbReference type="Proteomes" id="UP000005326">
    <property type="component" value="Unassembled WGS sequence"/>
</dbReference>
<evidence type="ECO:0000313" key="3">
    <source>
        <dbReference type="Proteomes" id="UP000005326"/>
    </source>
</evidence>
<reference evidence="2" key="1">
    <citation type="submission" date="2007-10" db="EMBL/GenBank/DDBJ databases">
        <authorList>
            <person name="Fulton L."/>
            <person name="Clifton S."/>
            <person name="Fulton B."/>
            <person name="Xu J."/>
            <person name="Minx P."/>
            <person name="Pepin K.H."/>
            <person name="Johnson M."/>
            <person name="Thiruvilangam P."/>
            <person name="Bhonagiri V."/>
            <person name="Nash W.E."/>
            <person name="Mardis E.R."/>
            <person name="Wilson R.K."/>
        </authorList>
    </citation>
    <scope>NUCLEOTIDE SEQUENCE [LARGE SCALE GENOMIC DNA]</scope>
    <source>
        <strain evidence="2">DSM 15702</strain>
    </source>
</reference>
<evidence type="ECO:0008006" key="4">
    <source>
        <dbReference type="Google" id="ProtNLM"/>
    </source>
</evidence>
<comment type="caution">
    <text evidence="2">The sequence shown here is derived from an EMBL/GenBank/DDBJ whole genome shotgun (WGS) entry which is preliminary data.</text>
</comment>